<protein>
    <submittedName>
        <fullName evidence="10">Cysteine proteinase 1, putative</fullName>
        <ecNumber evidence="10">3.4.22.16</ecNumber>
    </submittedName>
</protein>
<sequence length="322" mass="36238">MLLFLLATVHSLDFNTWYTLHNKKYQAVEFLRRRAIFAQNARVVSKHNALQSTFKMSLNGPFADMTNEEYLKVNPVLPLPLSEETPKKIGTKRTMKKDQKNVDWRDAHIVTSVKNQHEFSDCHSCYSFASVSTLESLYLQEGFTKYTVDTLDLSEQQIVDCAKGSLGCKGGGTFALTFNYIKKDGVGLEKDFPYTGIDGECTYTKANKVVGISGYTSLEINEDVLTQTLDEHPVGVCVDATHDSFKLYESGVYDEPRCRKIIDHCMAAVGYGTTEDGVEYYLIKNSWGTNWGEEGYIRMSRNKDNQCSIASASAFPTGLKEY</sequence>
<name>A0A0A1UED3_ENTIV</name>
<feature type="domain" description="Peptidase C1A papain C-terminal" evidence="8">
    <location>
        <begin position="98"/>
        <end position="317"/>
    </location>
</feature>
<keyword evidence="2" id="KW-0645">Protease</keyword>
<dbReference type="GeneID" id="14891053"/>
<dbReference type="SMART" id="SM00848">
    <property type="entry name" value="Inhibitor_I29"/>
    <property type="match status" value="1"/>
</dbReference>
<keyword evidence="10" id="KW-0378">Hydrolase</keyword>
<dbReference type="FunFam" id="3.90.70.10:FF:000039">
    <property type="entry name" value="Cysteine proteinase 2, putative"/>
    <property type="match status" value="1"/>
</dbReference>
<evidence type="ECO:0000256" key="6">
    <source>
        <dbReference type="ARBA" id="ARBA00023157"/>
    </source>
</evidence>
<dbReference type="InterPro" id="IPR039417">
    <property type="entry name" value="Peptidase_C1A_papain-like"/>
</dbReference>
<evidence type="ECO:0000256" key="2">
    <source>
        <dbReference type="ARBA" id="ARBA00022670"/>
    </source>
</evidence>
<dbReference type="GO" id="GO:0004197">
    <property type="term" value="F:cysteine-type endopeptidase activity"/>
    <property type="evidence" value="ECO:0007669"/>
    <property type="project" value="UniProtKB-EC"/>
</dbReference>
<dbReference type="InterPro" id="IPR038765">
    <property type="entry name" value="Papain-like_cys_pep_sf"/>
</dbReference>
<dbReference type="Gene3D" id="3.90.70.10">
    <property type="entry name" value="Cysteine proteinases"/>
    <property type="match status" value="1"/>
</dbReference>
<evidence type="ECO:0000256" key="7">
    <source>
        <dbReference type="ARBA" id="ARBA00055668"/>
    </source>
</evidence>
<dbReference type="OrthoDB" id="10253408at2759"/>
<keyword evidence="6" id="KW-1015">Disulfide bond</keyword>
<dbReference type="InterPro" id="IPR013201">
    <property type="entry name" value="Prot_inhib_I29"/>
</dbReference>
<dbReference type="KEGG" id="eiv:EIN_381030"/>
<evidence type="ECO:0000256" key="3">
    <source>
        <dbReference type="ARBA" id="ARBA00022729"/>
    </source>
</evidence>
<dbReference type="SUPFAM" id="SSF54001">
    <property type="entry name" value="Cysteine proteinases"/>
    <property type="match status" value="1"/>
</dbReference>
<feature type="domain" description="Cathepsin propeptide inhibitor" evidence="9">
    <location>
        <begin position="14"/>
        <end position="70"/>
    </location>
</feature>
<dbReference type="OMA" id="CISSWAF"/>
<dbReference type="EMBL" id="KB206395">
    <property type="protein sequence ID" value="ELP92146.1"/>
    <property type="molecule type" value="Genomic_DNA"/>
</dbReference>
<organism evidence="10 11">
    <name type="scientific">Entamoeba invadens IP1</name>
    <dbReference type="NCBI Taxonomy" id="370355"/>
    <lineage>
        <taxon>Eukaryota</taxon>
        <taxon>Amoebozoa</taxon>
        <taxon>Evosea</taxon>
        <taxon>Archamoebae</taxon>
        <taxon>Mastigamoebida</taxon>
        <taxon>Entamoebidae</taxon>
        <taxon>Entamoeba</taxon>
    </lineage>
</organism>
<evidence type="ECO:0000259" key="9">
    <source>
        <dbReference type="SMART" id="SM00848"/>
    </source>
</evidence>
<dbReference type="Pfam" id="PF08246">
    <property type="entry name" value="Inhibitor_I29"/>
    <property type="match status" value="1"/>
</dbReference>
<gene>
    <name evidence="10" type="ORF">EIN_381030</name>
</gene>
<comment type="similarity">
    <text evidence="1">Belongs to the peptidase C1 family.</text>
</comment>
<dbReference type="Pfam" id="PF00112">
    <property type="entry name" value="Peptidase_C1"/>
    <property type="match status" value="1"/>
</dbReference>
<dbReference type="VEuPathDB" id="AmoebaDB:EIN_381030"/>
<dbReference type="EC" id="3.4.22.16" evidence="10"/>
<dbReference type="PROSITE" id="PS00639">
    <property type="entry name" value="THIOL_PROTEASE_HIS"/>
    <property type="match status" value="1"/>
</dbReference>
<evidence type="ECO:0000313" key="11">
    <source>
        <dbReference type="Proteomes" id="UP000014680"/>
    </source>
</evidence>
<comment type="function">
    <text evidence="7">Cysteine protease which degrades matrix proteins such as collagen, laminin and fibronectin and thus is involved in the destruction of human tissue. Can abolish adhesion. May play an important role in pathogenicity.</text>
</comment>
<evidence type="ECO:0000313" key="10">
    <source>
        <dbReference type="EMBL" id="ELP92146.1"/>
    </source>
</evidence>
<dbReference type="SMART" id="SM00645">
    <property type="entry name" value="Pept_C1"/>
    <property type="match status" value="1"/>
</dbReference>
<keyword evidence="4" id="KW-0788">Thiol protease</keyword>
<dbReference type="InterPro" id="IPR000668">
    <property type="entry name" value="Peptidase_C1A_C"/>
</dbReference>
<proteinExistence type="inferred from homology"/>
<evidence type="ECO:0000259" key="8">
    <source>
        <dbReference type="SMART" id="SM00645"/>
    </source>
</evidence>
<evidence type="ECO:0000256" key="1">
    <source>
        <dbReference type="ARBA" id="ARBA00008455"/>
    </source>
</evidence>
<dbReference type="Proteomes" id="UP000014680">
    <property type="component" value="Unassembled WGS sequence"/>
</dbReference>
<reference evidence="10 11" key="1">
    <citation type="submission" date="2012-10" db="EMBL/GenBank/DDBJ databases">
        <authorList>
            <person name="Zafar N."/>
            <person name="Inman J."/>
            <person name="Hall N."/>
            <person name="Lorenzi H."/>
            <person name="Caler E."/>
        </authorList>
    </citation>
    <scope>NUCLEOTIDE SEQUENCE [LARGE SCALE GENOMIC DNA]</scope>
    <source>
        <strain evidence="10 11">IP1</strain>
    </source>
</reference>
<keyword evidence="11" id="KW-1185">Reference proteome</keyword>
<dbReference type="RefSeq" id="XP_004258917.1">
    <property type="nucleotide sequence ID" value="XM_004258869.1"/>
</dbReference>
<dbReference type="GO" id="GO:0006508">
    <property type="term" value="P:proteolysis"/>
    <property type="evidence" value="ECO:0007669"/>
    <property type="project" value="UniProtKB-KW"/>
</dbReference>
<keyword evidence="5" id="KW-0865">Zymogen</keyword>
<evidence type="ECO:0000256" key="4">
    <source>
        <dbReference type="ARBA" id="ARBA00022807"/>
    </source>
</evidence>
<evidence type="ECO:0000256" key="5">
    <source>
        <dbReference type="ARBA" id="ARBA00023145"/>
    </source>
</evidence>
<dbReference type="CDD" id="cd02248">
    <property type="entry name" value="Peptidase_C1A"/>
    <property type="match status" value="1"/>
</dbReference>
<keyword evidence="3" id="KW-0732">Signal</keyword>
<dbReference type="AlphaFoldDB" id="A0A0A1UED3"/>
<dbReference type="InterPro" id="IPR013128">
    <property type="entry name" value="Peptidase_C1A"/>
</dbReference>
<dbReference type="InterPro" id="IPR025660">
    <property type="entry name" value="Pept_his_AS"/>
</dbReference>
<dbReference type="MEROPS" id="C01.154"/>
<dbReference type="PANTHER" id="PTHR12411">
    <property type="entry name" value="CYSTEINE PROTEASE FAMILY C1-RELATED"/>
    <property type="match status" value="1"/>
</dbReference>
<accession>A0A0A1UED3</accession>